<evidence type="ECO:0000313" key="2">
    <source>
        <dbReference type="EMBL" id="QHT77752.1"/>
    </source>
</evidence>
<protein>
    <recommendedName>
        <fullName evidence="1">Hom-end-associated Hint domain-containing protein</fullName>
    </recommendedName>
</protein>
<evidence type="ECO:0000259" key="1">
    <source>
        <dbReference type="Pfam" id="PF05203"/>
    </source>
</evidence>
<dbReference type="Gene3D" id="2.170.16.10">
    <property type="entry name" value="Hedgehog/Intein (Hint) domain"/>
    <property type="match status" value="1"/>
</dbReference>
<dbReference type="GO" id="GO:0030908">
    <property type="term" value="P:protein splicing"/>
    <property type="evidence" value="ECO:0007669"/>
    <property type="project" value="InterPro"/>
</dbReference>
<feature type="domain" description="Hom-end-associated Hint" evidence="1">
    <location>
        <begin position="115"/>
        <end position="176"/>
    </location>
</feature>
<name>A0A6C0HAW5_9ZZZZ</name>
<dbReference type="Pfam" id="PF05203">
    <property type="entry name" value="Hom_end_hint"/>
    <property type="match status" value="1"/>
</dbReference>
<accession>A0A6C0HAW5</accession>
<dbReference type="InterPro" id="IPR036844">
    <property type="entry name" value="Hint_dom_sf"/>
</dbReference>
<reference evidence="2" key="1">
    <citation type="journal article" date="2020" name="Nature">
        <title>Giant virus diversity and host interactions through global metagenomics.</title>
        <authorList>
            <person name="Schulz F."/>
            <person name="Roux S."/>
            <person name="Paez-Espino D."/>
            <person name="Jungbluth S."/>
            <person name="Walsh D.A."/>
            <person name="Denef V.J."/>
            <person name="McMahon K.D."/>
            <person name="Konstantinidis K.T."/>
            <person name="Eloe-Fadrosh E.A."/>
            <person name="Kyrpides N.C."/>
            <person name="Woyke T."/>
        </authorList>
    </citation>
    <scope>NUCLEOTIDE SEQUENCE</scope>
    <source>
        <strain evidence="2">GVMAG-M-3300023179-90</strain>
    </source>
</reference>
<proteinExistence type="predicted"/>
<organism evidence="2">
    <name type="scientific">viral metagenome</name>
    <dbReference type="NCBI Taxonomy" id="1070528"/>
    <lineage>
        <taxon>unclassified sequences</taxon>
        <taxon>metagenomes</taxon>
        <taxon>organismal metagenomes</taxon>
    </lineage>
</organism>
<dbReference type="SUPFAM" id="SSF51294">
    <property type="entry name" value="Hedgehog/intein (Hint) domain"/>
    <property type="match status" value="1"/>
</dbReference>
<sequence length="294" mass="33182">MSKRRSGLHNHRRSYVYECNNTTQSCATTIEGLSWDFFNPTGDYSQYTQGWIFTWDPIPNGTVYLITQPDNNDQAFEVLTSTTGKWYSNATNFNDFIVYAHVSGCPDISGAIAPCFLKGALVSMADGSTKSIEDIRVGDIVLGAFGEHNQVLALHRPLLGNNTMTNINNEHHTSSHHPHISSDKKFYAMKPSVVMSDTYGKSHEVLDEDMVPYQRFLAGLKPGRVEQMDLGVLLKTVDGTREVTFLDTYEMAPETQLYNLVISGSHTYFVDGYAVTGWPNEEDFDYDRWEERKS</sequence>
<dbReference type="InterPro" id="IPR007868">
    <property type="entry name" value="Hom_end_hint"/>
</dbReference>
<dbReference type="AlphaFoldDB" id="A0A6C0HAW5"/>
<dbReference type="EMBL" id="MN739921">
    <property type="protein sequence ID" value="QHT77752.1"/>
    <property type="molecule type" value="Genomic_DNA"/>
</dbReference>